<name>A0A5A5RAB4_MICAE</name>
<evidence type="ECO:0000313" key="1">
    <source>
        <dbReference type="EMBL" id="GCA72950.1"/>
    </source>
</evidence>
<reference evidence="1 2" key="1">
    <citation type="submission" date="2018-09" db="EMBL/GenBank/DDBJ databases">
        <title>Evolutionary history of phycoerythrin pigmentation in the water bloom-forming cyanobacterium Microcystis aeruginosa.</title>
        <authorList>
            <person name="Tanabe Y."/>
            <person name="Tanabe Y."/>
            <person name="Yamaguchi H."/>
        </authorList>
    </citation>
    <scope>NUCLEOTIDE SEQUENCE [LARGE SCALE GENOMIC DNA]</scope>
    <source>
        <strain evidence="1 2">NIES-2519</strain>
    </source>
</reference>
<evidence type="ECO:0000313" key="2">
    <source>
        <dbReference type="Proteomes" id="UP000323569"/>
    </source>
</evidence>
<proteinExistence type="predicted"/>
<accession>A0A5A5RAB4</accession>
<comment type="caution">
    <text evidence="1">The sequence shown here is derived from an EMBL/GenBank/DDBJ whole genome shotgun (WGS) entry which is preliminary data.</text>
</comment>
<dbReference type="AlphaFoldDB" id="A0A5A5RAB4"/>
<sequence>MVIVVQSAIIAFCPRRILLQSQSTLKARERFCDNIHSEVIQLWLKMQYLQQKY</sequence>
<dbReference type="Proteomes" id="UP000323569">
    <property type="component" value="Unassembled WGS sequence"/>
</dbReference>
<gene>
    <name evidence="1" type="ORF">MiYa_04505</name>
</gene>
<dbReference type="EMBL" id="BHVO01000154">
    <property type="protein sequence ID" value="GCA72950.1"/>
    <property type="molecule type" value="Genomic_DNA"/>
</dbReference>
<organism evidence="1 2">
    <name type="scientific">Microcystis aeruginosa NIES-2519</name>
    <dbReference type="NCBI Taxonomy" id="2303981"/>
    <lineage>
        <taxon>Bacteria</taxon>
        <taxon>Bacillati</taxon>
        <taxon>Cyanobacteriota</taxon>
        <taxon>Cyanophyceae</taxon>
        <taxon>Oscillatoriophycideae</taxon>
        <taxon>Chroococcales</taxon>
        <taxon>Microcystaceae</taxon>
        <taxon>Microcystis</taxon>
    </lineage>
</organism>
<protein>
    <submittedName>
        <fullName evidence="1">Uncharacterized protein</fullName>
    </submittedName>
</protein>